<evidence type="ECO:0000313" key="1">
    <source>
        <dbReference type="EMBL" id="KAG5447588.1"/>
    </source>
</evidence>
<sequence length="128" mass="14931">MTMRRFQDKKSDTFVTKRSRELGRKQSLDSSKQVVSALSRHCHCVSRTKVNPTRWGAITDVCASVWVGTQWTNKRKGIYFHVPSLKTRYYFTSKLEGRPVYVHQKSTSSPFQRPRLKINRVDSVKPLK</sequence>
<name>A0A8T1MF64_CLOSI</name>
<reference evidence="1 2" key="1">
    <citation type="journal article" date="2018" name="Biotechnol. Adv.">
        <title>Improved genomic resources and new bioinformatic workflow for the carcinogenic parasite Clonorchis sinensis: Biotechnological implications.</title>
        <authorList>
            <person name="Wang D."/>
            <person name="Korhonen P.K."/>
            <person name="Gasser R.B."/>
            <person name="Young N.D."/>
        </authorList>
    </citation>
    <scope>NUCLEOTIDE SEQUENCE [LARGE SCALE GENOMIC DNA]</scope>
    <source>
        <strain evidence="1">Cs-k2</strain>
    </source>
</reference>
<keyword evidence="2" id="KW-1185">Reference proteome</keyword>
<gene>
    <name evidence="1" type="ORF">CSKR_203928</name>
</gene>
<proteinExistence type="predicted"/>
<dbReference type="EMBL" id="NIRI02000042">
    <property type="protein sequence ID" value="KAG5447588.1"/>
    <property type="molecule type" value="Genomic_DNA"/>
</dbReference>
<reference evidence="1 2" key="2">
    <citation type="journal article" date="2021" name="Genomics">
        <title>High-quality reference genome for Clonorchis sinensis.</title>
        <authorList>
            <person name="Young N.D."/>
            <person name="Stroehlein A.J."/>
            <person name="Kinkar L."/>
            <person name="Wang T."/>
            <person name="Sohn W.M."/>
            <person name="Chang B.C.H."/>
            <person name="Kaur P."/>
            <person name="Weisz D."/>
            <person name="Dudchenko O."/>
            <person name="Aiden E.L."/>
            <person name="Korhonen P.K."/>
            <person name="Gasser R.B."/>
        </authorList>
    </citation>
    <scope>NUCLEOTIDE SEQUENCE [LARGE SCALE GENOMIC DNA]</scope>
    <source>
        <strain evidence="1">Cs-k2</strain>
    </source>
</reference>
<accession>A0A8T1MF64</accession>
<comment type="caution">
    <text evidence="1">The sequence shown here is derived from an EMBL/GenBank/DDBJ whole genome shotgun (WGS) entry which is preliminary data.</text>
</comment>
<dbReference type="AlphaFoldDB" id="A0A8T1MF64"/>
<protein>
    <submittedName>
        <fullName evidence="1">Uncharacterized protein</fullName>
    </submittedName>
</protein>
<dbReference type="Proteomes" id="UP000286415">
    <property type="component" value="Unassembled WGS sequence"/>
</dbReference>
<organism evidence="1 2">
    <name type="scientific">Clonorchis sinensis</name>
    <name type="common">Chinese liver fluke</name>
    <dbReference type="NCBI Taxonomy" id="79923"/>
    <lineage>
        <taxon>Eukaryota</taxon>
        <taxon>Metazoa</taxon>
        <taxon>Spiralia</taxon>
        <taxon>Lophotrochozoa</taxon>
        <taxon>Platyhelminthes</taxon>
        <taxon>Trematoda</taxon>
        <taxon>Digenea</taxon>
        <taxon>Opisthorchiida</taxon>
        <taxon>Opisthorchiata</taxon>
        <taxon>Opisthorchiidae</taxon>
        <taxon>Clonorchis</taxon>
    </lineage>
</organism>
<evidence type="ECO:0000313" key="2">
    <source>
        <dbReference type="Proteomes" id="UP000286415"/>
    </source>
</evidence>